<keyword evidence="1" id="KW-0812">Transmembrane</keyword>
<gene>
    <name evidence="3" type="ORF">MLD63_04695</name>
</gene>
<feature type="transmembrane region" description="Helical" evidence="1">
    <location>
        <begin position="7"/>
        <end position="29"/>
    </location>
</feature>
<dbReference type="Pfam" id="PF07331">
    <property type="entry name" value="TctB"/>
    <property type="match status" value="1"/>
</dbReference>
<name>A0ABT1MN79_9RHOB</name>
<evidence type="ECO:0000259" key="2">
    <source>
        <dbReference type="Pfam" id="PF07331"/>
    </source>
</evidence>
<comment type="caution">
    <text evidence="3">The sequence shown here is derived from an EMBL/GenBank/DDBJ whole genome shotgun (WGS) entry which is preliminary data.</text>
</comment>
<feature type="domain" description="DUF1468" evidence="2">
    <location>
        <begin position="10"/>
        <end position="142"/>
    </location>
</feature>
<dbReference type="InterPro" id="IPR009936">
    <property type="entry name" value="DUF1468"/>
</dbReference>
<sequence>MRRDWHDLLGGVAMVATGLFVSIYSQLHYDIGSLRQMGPGFFPVTLGGILAVLGLAIALPAWRRSGTARPLALPEMLAILAAIAVFGFGLQTLGIVVATAIAVVLASLPAPRPGWIWRCVLAVAVTALTWLVFKHGLRMTMPVWPEFPG</sequence>
<feature type="transmembrane region" description="Helical" evidence="1">
    <location>
        <begin position="41"/>
        <end position="62"/>
    </location>
</feature>
<keyword evidence="1" id="KW-1133">Transmembrane helix</keyword>
<evidence type="ECO:0000256" key="1">
    <source>
        <dbReference type="SAM" id="Phobius"/>
    </source>
</evidence>
<dbReference type="Proteomes" id="UP001203945">
    <property type="component" value="Unassembled WGS sequence"/>
</dbReference>
<proteinExistence type="predicted"/>
<feature type="transmembrane region" description="Helical" evidence="1">
    <location>
        <begin position="115"/>
        <end position="133"/>
    </location>
</feature>
<organism evidence="3 4">
    <name type="scientific">Paracoccus albicereus</name>
    <dbReference type="NCBI Taxonomy" id="2922394"/>
    <lineage>
        <taxon>Bacteria</taxon>
        <taxon>Pseudomonadati</taxon>
        <taxon>Pseudomonadota</taxon>
        <taxon>Alphaproteobacteria</taxon>
        <taxon>Rhodobacterales</taxon>
        <taxon>Paracoccaceae</taxon>
        <taxon>Paracoccus</taxon>
    </lineage>
</organism>
<feature type="transmembrane region" description="Helical" evidence="1">
    <location>
        <begin position="74"/>
        <end position="103"/>
    </location>
</feature>
<dbReference type="EMBL" id="JAKZEU010000002">
    <property type="protein sequence ID" value="MCQ0969725.1"/>
    <property type="molecule type" value="Genomic_DNA"/>
</dbReference>
<accession>A0ABT1MN79</accession>
<reference evidence="3 4" key="1">
    <citation type="submission" date="2022-03" db="EMBL/GenBank/DDBJ databases">
        <authorList>
            <person name="He Y."/>
        </authorList>
    </citation>
    <scope>NUCLEOTIDE SEQUENCE [LARGE SCALE GENOMIC DNA]</scope>
    <source>
        <strain evidence="3 4">TK19116</strain>
    </source>
</reference>
<evidence type="ECO:0000313" key="4">
    <source>
        <dbReference type="Proteomes" id="UP001203945"/>
    </source>
</evidence>
<evidence type="ECO:0000313" key="3">
    <source>
        <dbReference type="EMBL" id="MCQ0969725.1"/>
    </source>
</evidence>
<keyword evidence="4" id="KW-1185">Reference proteome</keyword>
<keyword evidence="1" id="KW-0472">Membrane</keyword>
<dbReference type="RefSeq" id="WP_255328743.1">
    <property type="nucleotide sequence ID" value="NZ_JAKZEU010000002.1"/>
</dbReference>
<protein>
    <submittedName>
        <fullName evidence="3">Tripartite tricarboxylate transporter TctB family protein</fullName>
    </submittedName>
</protein>